<dbReference type="Gene3D" id="1.25.40.10">
    <property type="entry name" value="Tetratricopeptide repeat domain"/>
    <property type="match status" value="1"/>
</dbReference>
<accession>A0A511HB16</accession>
<organism evidence="2 3">
    <name type="scientific">Myxococcus virescens</name>
    <dbReference type="NCBI Taxonomy" id="83456"/>
    <lineage>
        <taxon>Bacteria</taxon>
        <taxon>Pseudomonadati</taxon>
        <taxon>Myxococcota</taxon>
        <taxon>Myxococcia</taxon>
        <taxon>Myxococcales</taxon>
        <taxon>Cystobacterineae</taxon>
        <taxon>Myxococcaceae</taxon>
        <taxon>Myxococcus</taxon>
    </lineage>
</organism>
<gene>
    <name evidence="2" type="ORF">MVI01_25300</name>
</gene>
<evidence type="ECO:0000256" key="1">
    <source>
        <dbReference type="SAM" id="MobiDB-lite"/>
    </source>
</evidence>
<dbReference type="InterPro" id="IPR019734">
    <property type="entry name" value="TPR_rpt"/>
</dbReference>
<proteinExistence type="predicted"/>
<dbReference type="AlphaFoldDB" id="A0A511HB16"/>
<dbReference type="SUPFAM" id="SSF48452">
    <property type="entry name" value="TPR-like"/>
    <property type="match status" value="1"/>
</dbReference>
<dbReference type="Proteomes" id="UP000321224">
    <property type="component" value="Unassembled WGS sequence"/>
</dbReference>
<dbReference type="Pfam" id="PF14559">
    <property type="entry name" value="TPR_19"/>
    <property type="match status" value="1"/>
</dbReference>
<evidence type="ECO:0000313" key="3">
    <source>
        <dbReference type="Proteomes" id="UP000321224"/>
    </source>
</evidence>
<dbReference type="SMART" id="SM00028">
    <property type="entry name" value="TPR"/>
    <property type="match status" value="2"/>
</dbReference>
<comment type="caution">
    <text evidence="2">The sequence shown here is derived from an EMBL/GenBank/DDBJ whole genome shotgun (WGS) entry which is preliminary data.</text>
</comment>
<dbReference type="EMBL" id="BJVY01000011">
    <property type="protein sequence ID" value="GEL70746.1"/>
    <property type="molecule type" value="Genomic_DNA"/>
</dbReference>
<sequence length="334" mass="36534">MAAKPECPECRAAVGGNDFQCTQCGLLLDPQQASGEYVITEPTIVRALLSPPQRTRTMELPRPPPQRPTPHDLATARFTVPMDAHTVPHLRAGLDIALQPLHPFEAHIASFIDGDHAVPDLARAARLPEIEVMVVLKALLERGVVELHRLPGAPAMRTMTDELPILDGQDFLVPEPLALGDEEPPARPVPAMRAPHRPPPPAPTRAATPPSPPIPPRTVRRLGIEPGSAEDFLQRAVRLEREGQVDRAIDVLTRAIAQAPEAAVLYSKLALILVHQRKDYRRAVELLERAVALEPNHPVFQQNLLKVTGLAAASPGPRKEEKRGLFARLTGRRS</sequence>
<feature type="region of interest" description="Disordered" evidence="1">
    <location>
        <begin position="178"/>
        <end position="215"/>
    </location>
</feature>
<evidence type="ECO:0000313" key="2">
    <source>
        <dbReference type="EMBL" id="GEL70746.1"/>
    </source>
</evidence>
<name>A0A511HB16_9BACT</name>
<dbReference type="RefSeq" id="WP_244171737.1">
    <property type="nucleotide sequence ID" value="NZ_BJVY01000011.1"/>
</dbReference>
<reference evidence="2 3" key="1">
    <citation type="submission" date="2019-07" db="EMBL/GenBank/DDBJ databases">
        <title>Whole genome shotgun sequence of Myxococcus virescens NBRC 100334.</title>
        <authorList>
            <person name="Hosoyama A."/>
            <person name="Uohara A."/>
            <person name="Ohji S."/>
            <person name="Ichikawa N."/>
        </authorList>
    </citation>
    <scope>NUCLEOTIDE SEQUENCE [LARGE SCALE GENOMIC DNA]</scope>
    <source>
        <strain evidence="2 3">NBRC 100334</strain>
    </source>
</reference>
<feature type="compositionally biased region" description="Pro residues" evidence="1">
    <location>
        <begin position="197"/>
        <end position="215"/>
    </location>
</feature>
<protein>
    <submittedName>
        <fullName evidence="2">Uncharacterized protein</fullName>
    </submittedName>
</protein>
<dbReference type="InterPro" id="IPR011990">
    <property type="entry name" value="TPR-like_helical_dom_sf"/>
</dbReference>